<name>A0ABD2IEH2_HETSC</name>
<accession>A0ABD2IEH2</accession>
<feature type="domain" description="AAA+ ATPase" evidence="3">
    <location>
        <begin position="57"/>
        <end position="189"/>
    </location>
</feature>
<dbReference type="EMBL" id="JBICCN010000321">
    <property type="protein sequence ID" value="KAL3077713.1"/>
    <property type="molecule type" value="Genomic_DNA"/>
</dbReference>
<dbReference type="SUPFAM" id="SSF52540">
    <property type="entry name" value="P-loop containing nucleoside triphosphate hydrolases"/>
    <property type="match status" value="1"/>
</dbReference>
<dbReference type="InterPro" id="IPR041569">
    <property type="entry name" value="AAA_lid_3"/>
</dbReference>
<dbReference type="GO" id="GO:0005524">
    <property type="term" value="F:ATP binding"/>
    <property type="evidence" value="ECO:0007669"/>
    <property type="project" value="UniProtKB-KW"/>
</dbReference>
<dbReference type="Proteomes" id="UP001620645">
    <property type="component" value="Unassembled WGS sequence"/>
</dbReference>
<dbReference type="AlphaFoldDB" id="A0ABD2IEH2"/>
<dbReference type="Pfam" id="PF00004">
    <property type="entry name" value="AAA"/>
    <property type="match status" value="1"/>
</dbReference>
<evidence type="ECO:0000256" key="1">
    <source>
        <dbReference type="ARBA" id="ARBA00022741"/>
    </source>
</evidence>
<keyword evidence="1" id="KW-0547">Nucleotide-binding</keyword>
<dbReference type="PANTHER" id="PTHR23074">
    <property type="entry name" value="AAA DOMAIN-CONTAINING"/>
    <property type="match status" value="1"/>
</dbReference>
<sequence>MKNVDKEFGEEILSSIVETKDTKLDAIEGNALAKTTLQRSAVLSLLNPTLFTGLRAPPKAILLFGPPGNGKTMLANAIANECHSTFFSISAFHIMSQWNAEWEKLVRALFQMARNVQPSIIFIDGIDALFNKRFSIENELYRKAKNEFLYQMNISKDSVLVLAATNRPQELDEGILARFPQRIMVDLPDQKTRGQMIRRIFEHDNINLALTEEELDQIAISTENYSFSDLWALCTEAAFCPIQNAWQNDLLLRHTTPNNLRQVNAVDFKCAMRKVRPTAINAENRKELVEFAEKYAQKNSDNE</sequence>
<dbReference type="InterPro" id="IPR050304">
    <property type="entry name" value="MT-severing_AAA_ATPase"/>
</dbReference>
<dbReference type="InterPro" id="IPR003959">
    <property type="entry name" value="ATPase_AAA_core"/>
</dbReference>
<organism evidence="4 5">
    <name type="scientific">Heterodera schachtii</name>
    <name type="common">Sugarbeet cyst nematode worm</name>
    <name type="synonym">Tylenchus schachtii</name>
    <dbReference type="NCBI Taxonomy" id="97005"/>
    <lineage>
        <taxon>Eukaryota</taxon>
        <taxon>Metazoa</taxon>
        <taxon>Ecdysozoa</taxon>
        <taxon>Nematoda</taxon>
        <taxon>Chromadorea</taxon>
        <taxon>Rhabditida</taxon>
        <taxon>Tylenchina</taxon>
        <taxon>Tylenchomorpha</taxon>
        <taxon>Tylenchoidea</taxon>
        <taxon>Heteroderidae</taxon>
        <taxon>Heteroderinae</taxon>
        <taxon>Heterodera</taxon>
    </lineage>
</organism>
<keyword evidence="2" id="KW-0067">ATP-binding</keyword>
<evidence type="ECO:0000313" key="5">
    <source>
        <dbReference type="Proteomes" id="UP001620645"/>
    </source>
</evidence>
<evidence type="ECO:0000256" key="2">
    <source>
        <dbReference type="ARBA" id="ARBA00022840"/>
    </source>
</evidence>
<protein>
    <recommendedName>
        <fullName evidence="3">AAA+ ATPase domain-containing protein</fullName>
    </recommendedName>
</protein>
<proteinExistence type="predicted"/>
<dbReference type="InterPro" id="IPR027417">
    <property type="entry name" value="P-loop_NTPase"/>
</dbReference>
<dbReference type="SMART" id="SM00382">
    <property type="entry name" value="AAA"/>
    <property type="match status" value="1"/>
</dbReference>
<dbReference type="Gene3D" id="1.10.8.60">
    <property type="match status" value="1"/>
</dbReference>
<gene>
    <name evidence="4" type="ORF">niasHS_012903</name>
</gene>
<keyword evidence="5" id="KW-1185">Reference proteome</keyword>
<dbReference type="FunFam" id="1.10.8.60:FF:000022">
    <property type="entry name" value="Fidgetin like 1"/>
    <property type="match status" value="1"/>
</dbReference>
<comment type="caution">
    <text evidence="4">The sequence shown here is derived from an EMBL/GenBank/DDBJ whole genome shotgun (WGS) entry which is preliminary data.</text>
</comment>
<dbReference type="PANTHER" id="PTHR23074:SF83">
    <property type="entry name" value="VACUOLAR PROTEIN SORTING-ASSOCIATED PROTEIN 4A"/>
    <property type="match status" value="1"/>
</dbReference>
<dbReference type="Gene3D" id="3.40.50.300">
    <property type="entry name" value="P-loop containing nucleotide triphosphate hydrolases"/>
    <property type="match status" value="1"/>
</dbReference>
<evidence type="ECO:0000313" key="4">
    <source>
        <dbReference type="EMBL" id="KAL3077713.1"/>
    </source>
</evidence>
<evidence type="ECO:0000259" key="3">
    <source>
        <dbReference type="SMART" id="SM00382"/>
    </source>
</evidence>
<dbReference type="InterPro" id="IPR003593">
    <property type="entry name" value="AAA+_ATPase"/>
</dbReference>
<dbReference type="Pfam" id="PF17862">
    <property type="entry name" value="AAA_lid_3"/>
    <property type="match status" value="1"/>
</dbReference>
<reference evidence="4 5" key="1">
    <citation type="submission" date="2024-10" db="EMBL/GenBank/DDBJ databases">
        <authorList>
            <person name="Kim D."/>
        </authorList>
    </citation>
    <scope>NUCLEOTIDE SEQUENCE [LARGE SCALE GENOMIC DNA]</scope>
    <source>
        <strain evidence="4">Taebaek</strain>
    </source>
</reference>